<evidence type="ECO:0000313" key="2">
    <source>
        <dbReference type="EMBL" id="SFU89341.1"/>
    </source>
</evidence>
<dbReference type="InterPro" id="IPR014717">
    <property type="entry name" value="Transl_elong_EF1B/ribsomal_bS6"/>
</dbReference>
<evidence type="ECO:0000256" key="1">
    <source>
        <dbReference type="SAM" id="MobiDB-lite"/>
    </source>
</evidence>
<dbReference type="AlphaFoldDB" id="A0A1I7JVX6"/>
<dbReference type="Gene3D" id="3.30.70.60">
    <property type="match status" value="1"/>
</dbReference>
<feature type="region of interest" description="Disordered" evidence="1">
    <location>
        <begin position="107"/>
        <end position="136"/>
    </location>
</feature>
<sequence>MNLRSTVRKLLFAALALAVAGSGAWYVVESRRAAQASDHLAMQQLSLANTQATVTSLQKQLEQMKNGNEAVVVLPKSADQPGILRELENSQKLSHVTVTSAAFTDTSAPQAGEASGGSAAAGQSSTGTAPSGTAASKGSSVQVSLQVTGSTDNLLAFVHSLQTNRRVVVVKSFDISMNGQQGTMSLTLDFPYQP</sequence>
<organism evidence="2 3">
    <name type="scientific">Alicyclobacillus macrosporangiidus</name>
    <dbReference type="NCBI Taxonomy" id="392015"/>
    <lineage>
        <taxon>Bacteria</taxon>
        <taxon>Bacillati</taxon>
        <taxon>Bacillota</taxon>
        <taxon>Bacilli</taxon>
        <taxon>Bacillales</taxon>
        <taxon>Alicyclobacillaceae</taxon>
        <taxon>Alicyclobacillus</taxon>
    </lineage>
</organism>
<keyword evidence="3" id="KW-1185">Reference proteome</keyword>
<proteinExistence type="predicted"/>
<reference evidence="3" key="1">
    <citation type="submission" date="2016-10" db="EMBL/GenBank/DDBJ databases">
        <authorList>
            <person name="Varghese N."/>
        </authorList>
    </citation>
    <scope>NUCLEOTIDE SEQUENCE [LARGE SCALE GENOMIC DNA]</scope>
    <source>
        <strain evidence="3">DSM 17980</strain>
    </source>
</reference>
<dbReference type="STRING" id="392015.SAMN05421543_11243"/>
<name>A0A1I7JVX6_9BACL</name>
<accession>A0A1I7JVX6</accession>
<protein>
    <recommendedName>
        <fullName evidence="4">Tfp pilus assembly protein PilO</fullName>
    </recommendedName>
</protein>
<evidence type="ECO:0008006" key="4">
    <source>
        <dbReference type="Google" id="ProtNLM"/>
    </source>
</evidence>
<dbReference type="Proteomes" id="UP000183508">
    <property type="component" value="Unassembled WGS sequence"/>
</dbReference>
<gene>
    <name evidence="2" type="ORF">SAMN05421543_11243</name>
</gene>
<evidence type="ECO:0000313" key="3">
    <source>
        <dbReference type="Proteomes" id="UP000183508"/>
    </source>
</evidence>
<dbReference type="RefSeq" id="WP_074953039.1">
    <property type="nucleotide sequence ID" value="NZ_FPBV01000012.1"/>
</dbReference>
<dbReference type="EMBL" id="FPBV01000012">
    <property type="protein sequence ID" value="SFU89341.1"/>
    <property type="molecule type" value="Genomic_DNA"/>
</dbReference>